<protein>
    <recommendedName>
        <fullName evidence="3">SET domain-containing protein</fullName>
    </recommendedName>
</protein>
<keyword evidence="2" id="KW-1185">Reference proteome</keyword>
<organism evidence="1 2">
    <name type="scientific">Staphylotrichum longicolle</name>
    <dbReference type="NCBI Taxonomy" id="669026"/>
    <lineage>
        <taxon>Eukaryota</taxon>
        <taxon>Fungi</taxon>
        <taxon>Dikarya</taxon>
        <taxon>Ascomycota</taxon>
        <taxon>Pezizomycotina</taxon>
        <taxon>Sordariomycetes</taxon>
        <taxon>Sordariomycetidae</taxon>
        <taxon>Sordariales</taxon>
        <taxon>Chaetomiaceae</taxon>
        <taxon>Staphylotrichum</taxon>
    </lineage>
</organism>
<sequence>MTSFPAIIADNEFFPAKEGQGLPKHDQLFQKALDQLTDKQRLLTLARSEREDVHVVDDVIRTNAAYSRFTKKDLAMSAVATRDIEPGEEITISYISLGMPTAQRARTITNWGFNCTCELCSAPPEAREASDERRERLVEVYYAMQDESTSYNALIELTREFIKLAQVERLVAKVGEYYQAFMRIYYGVGDAETARKYGQAALQFAEIFSDPEGGFCAGIRRDLKQLDRELSGKTS</sequence>
<dbReference type="Gene3D" id="2.170.270.10">
    <property type="entry name" value="SET domain"/>
    <property type="match status" value="1"/>
</dbReference>
<dbReference type="AlphaFoldDB" id="A0AAD4I0X8"/>
<dbReference type="PANTHER" id="PTHR47332">
    <property type="entry name" value="SET DOMAIN-CONTAINING PROTEIN 5"/>
    <property type="match status" value="1"/>
</dbReference>
<reference evidence="1" key="1">
    <citation type="submission" date="2023-02" db="EMBL/GenBank/DDBJ databases">
        <authorList>
            <person name="Palmer J.M."/>
        </authorList>
    </citation>
    <scope>NUCLEOTIDE SEQUENCE</scope>
    <source>
        <strain evidence="1">FW57</strain>
    </source>
</reference>
<accession>A0AAD4I0X8</accession>
<dbReference type="Proteomes" id="UP001197093">
    <property type="component" value="Unassembled WGS sequence"/>
</dbReference>
<dbReference type="EMBL" id="JAHCVI010000002">
    <property type="protein sequence ID" value="KAG7288453.1"/>
    <property type="molecule type" value="Genomic_DNA"/>
</dbReference>
<proteinExistence type="predicted"/>
<evidence type="ECO:0000313" key="2">
    <source>
        <dbReference type="Proteomes" id="UP001197093"/>
    </source>
</evidence>
<dbReference type="InterPro" id="IPR053185">
    <property type="entry name" value="SET_domain_protein"/>
</dbReference>
<dbReference type="PANTHER" id="PTHR47332:SF6">
    <property type="entry name" value="SET DOMAIN-CONTAINING PROTEIN"/>
    <property type="match status" value="1"/>
</dbReference>
<dbReference type="SUPFAM" id="SSF82199">
    <property type="entry name" value="SET domain"/>
    <property type="match status" value="1"/>
</dbReference>
<evidence type="ECO:0000313" key="1">
    <source>
        <dbReference type="EMBL" id="KAG7288453.1"/>
    </source>
</evidence>
<comment type="caution">
    <text evidence="1">The sequence shown here is derived from an EMBL/GenBank/DDBJ whole genome shotgun (WGS) entry which is preliminary data.</text>
</comment>
<dbReference type="InterPro" id="IPR046341">
    <property type="entry name" value="SET_dom_sf"/>
</dbReference>
<name>A0AAD4I0X8_9PEZI</name>
<dbReference type="CDD" id="cd20071">
    <property type="entry name" value="SET_SMYD"/>
    <property type="match status" value="1"/>
</dbReference>
<gene>
    <name evidence="1" type="ORF">NEMBOFW57_004804</name>
</gene>
<evidence type="ECO:0008006" key="3">
    <source>
        <dbReference type="Google" id="ProtNLM"/>
    </source>
</evidence>